<gene>
    <name evidence="1" type="ORF">NGRA_1248</name>
</gene>
<protein>
    <submittedName>
        <fullName evidence="1">Uncharacterized protein</fullName>
    </submittedName>
</protein>
<name>A0A9P6KYT0_9MICR</name>
<reference evidence="1 2" key="1">
    <citation type="journal article" date="2020" name="Genome Biol. Evol.">
        <title>Comparative genomics of strictly vertically transmitted, feminizing microsporidia endosymbionts of amphipod crustaceans.</title>
        <authorList>
            <person name="Cormier A."/>
            <person name="Chebbi M.A."/>
            <person name="Giraud I."/>
            <person name="Wattier R."/>
            <person name="Teixeira M."/>
            <person name="Gilbert C."/>
            <person name="Rigaud T."/>
            <person name="Cordaux R."/>
        </authorList>
    </citation>
    <scope>NUCLEOTIDE SEQUENCE [LARGE SCALE GENOMIC DNA]</scope>
    <source>
        <strain evidence="1 2">Ou3-Ou53</strain>
    </source>
</reference>
<comment type="caution">
    <text evidence="1">The sequence shown here is derived from an EMBL/GenBank/DDBJ whole genome shotgun (WGS) entry which is preliminary data.</text>
</comment>
<sequence>MIIYSLYKLMNEKIISLIPLLTVLCAIKDQPKYSNAGKYGSDISSMEINEMKFELKTYDNEQVPSEILLNMNFSDRLCYLTFLNKLLSLRSENNLQLDFIKYKKIEGLEDPEHVSHFIKHFDEIVKLSKICIDVVNNVCIFFHIQNVFKIHSTRESAIEKICCSFYDLNRNLLTLKNASKIFLISKKFKLDFFVRRKRFNRIFLKTNKRTTNIRYLSQQAKYLSSNYTFKTLVCMFLGNIKESKLYNMTSILILVFIDENQMKKKTKQKC</sequence>
<accession>A0A9P6KYT0</accession>
<dbReference type="EMBL" id="SBJO01000074">
    <property type="protein sequence ID" value="KAF9763457.1"/>
    <property type="molecule type" value="Genomic_DNA"/>
</dbReference>
<evidence type="ECO:0000313" key="1">
    <source>
        <dbReference type="EMBL" id="KAF9763457.1"/>
    </source>
</evidence>
<dbReference type="Proteomes" id="UP000740883">
    <property type="component" value="Unassembled WGS sequence"/>
</dbReference>
<dbReference type="AlphaFoldDB" id="A0A9P6KYT0"/>
<evidence type="ECO:0000313" key="2">
    <source>
        <dbReference type="Proteomes" id="UP000740883"/>
    </source>
</evidence>
<keyword evidence="2" id="KW-1185">Reference proteome</keyword>
<proteinExistence type="predicted"/>
<organism evidence="1 2">
    <name type="scientific">Nosema granulosis</name>
    <dbReference type="NCBI Taxonomy" id="83296"/>
    <lineage>
        <taxon>Eukaryota</taxon>
        <taxon>Fungi</taxon>
        <taxon>Fungi incertae sedis</taxon>
        <taxon>Microsporidia</taxon>
        <taxon>Nosematidae</taxon>
        <taxon>Nosema</taxon>
    </lineage>
</organism>